<dbReference type="HAMAP" id="MF_02019">
    <property type="entry name" value="MurF"/>
    <property type="match status" value="1"/>
</dbReference>
<keyword evidence="7 10" id="KW-0573">Peptidoglycan synthesis</keyword>
<dbReference type="InterPro" id="IPR036615">
    <property type="entry name" value="Mur_ligase_C_dom_sf"/>
</dbReference>
<evidence type="ECO:0000259" key="12">
    <source>
        <dbReference type="Pfam" id="PF01225"/>
    </source>
</evidence>
<keyword evidence="8 10" id="KW-0131">Cell cycle</keyword>
<name>A0ABR7N946_9FIRM</name>
<feature type="domain" description="Mur ligase central" evidence="14">
    <location>
        <begin position="110"/>
        <end position="296"/>
    </location>
</feature>
<dbReference type="SUPFAM" id="SSF63418">
    <property type="entry name" value="MurE/MurF N-terminal domain"/>
    <property type="match status" value="1"/>
</dbReference>
<keyword evidence="3 10" id="KW-0132">Cell division</keyword>
<evidence type="ECO:0000313" key="16">
    <source>
        <dbReference type="Proteomes" id="UP000657421"/>
    </source>
</evidence>
<evidence type="ECO:0000256" key="6">
    <source>
        <dbReference type="ARBA" id="ARBA00022960"/>
    </source>
</evidence>
<evidence type="ECO:0000256" key="8">
    <source>
        <dbReference type="ARBA" id="ARBA00023306"/>
    </source>
</evidence>
<comment type="function">
    <text evidence="10 11">Involved in cell wall formation. Catalyzes the final step in the synthesis of UDP-N-acetylmuramoyl-pentapeptide, the precursor of murein.</text>
</comment>
<gene>
    <name evidence="10" type="primary">murF</name>
    <name evidence="15" type="ORF">H8716_07500</name>
</gene>
<dbReference type="Gene3D" id="3.40.1190.10">
    <property type="entry name" value="Mur-like, catalytic domain"/>
    <property type="match status" value="1"/>
</dbReference>
<evidence type="ECO:0000259" key="14">
    <source>
        <dbReference type="Pfam" id="PF08245"/>
    </source>
</evidence>
<dbReference type="Proteomes" id="UP000657421">
    <property type="component" value="Unassembled WGS sequence"/>
</dbReference>
<evidence type="ECO:0000256" key="2">
    <source>
        <dbReference type="ARBA" id="ARBA00022598"/>
    </source>
</evidence>
<evidence type="ECO:0000259" key="13">
    <source>
        <dbReference type="Pfam" id="PF02875"/>
    </source>
</evidence>
<dbReference type="PANTHER" id="PTHR43024:SF1">
    <property type="entry name" value="UDP-N-ACETYLMURAMOYL-TRIPEPTIDE--D-ALANYL-D-ALANINE LIGASE"/>
    <property type="match status" value="1"/>
</dbReference>
<comment type="similarity">
    <text evidence="10">Belongs to the MurCDEF family. MurF subfamily.</text>
</comment>
<evidence type="ECO:0000313" key="15">
    <source>
        <dbReference type="EMBL" id="MBC8572926.1"/>
    </source>
</evidence>
<keyword evidence="5 10" id="KW-0067">ATP-binding</keyword>
<dbReference type="SUPFAM" id="SSF53623">
    <property type="entry name" value="MurD-like peptide ligases, catalytic domain"/>
    <property type="match status" value="1"/>
</dbReference>
<dbReference type="InterPro" id="IPR000713">
    <property type="entry name" value="Mur_ligase_N"/>
</dbReference>
<dbReference type="PANTHER" id="PTHR43024">
    <property type="entry name" value="UDP-N-ACETYLMURAMOYL-TRIPEPTIDE--D-ALANYL-D-ALANINE LIGASE"/>
    <property type="match status" value="1"/>
</dbReference>
<accession>A0ABR7N946</accession>
<comment type="pathway">
    <text evidence="10 11">Cell wall biogenesis; peptidoglycan biosynthesis.</text>
</comment>
<evidence type="ECO:0000256" key="4">
    <source>
        <dbReference type="ARBA" id="ARBA00022741"/>
    </source>
</evidence>
<dbReference type="InterPro" id="IPR004101">
    <property type="entry name" value="Mur_ligase_C"/>
</dbReference>
<dbReference type="GO" id="GO:0016874">
    <property type="term" value="F:ligase activity"/>
    <property type="evidence" value="ECO:0007669"/>
    <property type="project" value="UniProtKB-KW"/>
</dbReference>
<feature type="domain" description="Mur ligase N-terminal catalytic" evidence="12">
    <location>
        <begin position="28"/>
        <end position="97"/>
    </location>
</feature>
<dbReference type="InterPro" id="IPR051046">
    <property type="entry name" value="MurCDEF_CellWall_CoF430Synth"/>
</dbReference>
<keyword evidence="9 10" id="KW-0961">Cell wall biogenesis/degradation</keyword>
<dbReference type="Gene3D" id="3.40.1390.10">
    <property type="entry name" value="MurE/MurF, N-terminal domain"/>
    <property type="match status" value="1"/>
</dbReference>
<dbReference type="Gene3D" id="3.90.190.20">
    <property type="entry name" value="Mur ligase, C-terminal domain"/>
    <property type="match status" value="1"/>
</dbReference>
<proteinExistence type="inferred from homology"/>
<dbReference type="Pfam" id="PF08245">
    <property type="entry name" value="Mur_ligase_M"/>
    <property type="match status" value="1"/>
</dbReference>
<reference evidence="15 16" key="1">
    <citation type="submission" date="2020-08" db="EMBL/GenBank/DDBJ databases">
        <title>Genome public.</title>
        <authorList>
            <person name="Liu C."/>
            <person name="Sun Q."/>
        </authorList>
    </citation>
    <scope>NUCLEOTIDE SEQUENCE [LARGE SCALE GENOMIC DNA]</scope>
    <source>
        <strain evidence="15 16">NSJ-46</strain>
    </source>
</reference>
<dbReference type="NCBIfam" id="TIGR01143">
    <property type="entry name" value="murF"/>
    <property type="match status" value="1"/>
</dbReference>
<organism evidence="15 16">
    <name type="scientific">Jingyaoa shaoxingensis</name>
    <dbReference type="NCBI Taxonomy" id="2763671"/>
    <lineage>
        <taxon>Bacteria</taxon>
        <taxon>Bacillati</taxon>
        <taxon>Bacillota</taxon>
        <taxon>Clostridia</taxon>
        <taxon>Lachnospirales</taxon>
        <taxon>Lachnospiraceae</taxon>
        <taxon>Jingyaoa</taxon>
    </lineage>
</organism>
<dbReference type="RefSeq" id="WP_249307954.1">
    <property type="nucleotide sequence ID" value="NZ_JACRSZ010000006.1"/>
</dbReference>
<keyword evidence="2 10" id="KW-0436">Ligase</keyword>
<dbReference type="InterPro" id="IPR035911">
    <property type="entry name" value="MurE/MurF_N"/>
</dbReference>
<keyword evidence="16" id="KW-1185">Reference proteome</keyword>
<dbReference type="SUPFAM" id="SSF53244">
    <property type="entry name" value="MurD-like peptide ligases, peptide-binding domain"/>
    <property type="match status" value="1"/>
</dbReference>
<dbReference type="InterPro" id="IPR013221">
    <property type="entry name" value="Mur_ligase_cen"/>
</dbReference>
<protein>
    <recommendedName>
        <fullName evidence="10 11">UDP-N-acetylmuramoyl-tripeptide--D-alanyl-D-alanine ligase</fullName>
        <ecNumber evidence="10 11">6.3.2.10</ecNumber>
    </recommendedName>
    <alternativeName>
        <fullName evidence="10">D-alanyl-D-alanine-adding enzyme</fullName>
    </alternativeName>
</protein>
<evidence type="ECO:0000256" key="1">
    <source>
        <dbReference type="ARBA" id="ARBA00022490"/>
    </source>
</evidence>
<dbReference type="EMBL" id="JACRSZ010000006">
    <property type="protein sequence ID" value="MBC8572926.1"/>
    <property type="molecule type" value="Genomic_DNA"/>
</dbReference>
<dbReference type="InterPro" id="IPR005863">
    <property type="entry name" value="UDP-N-AcMur_synth"/>
</dbReference>
<keyword evidence="4 10" id="KW-0547">Nucleotide-binding</keyword>
<evidence type="ECO:0000256" key="11">
    <source>
        <dbReference type="RuleBase" id="RU004136"/>
    </source>
</evidence>
<evidence type="ECO:0000256" key="7">
    <source>
        <dbReference type="ARBA" id="ARBA00022984"/>
    </source>
</evidence>
<feature type="binding site" evidence="10">
    <location>
        <begin position="112"/>
        <end position="118"/>
    </location>
    <ligand>
        <name>ATP</name>
        <dbReference type="ChEBI" id="CHEBI:30616"/>
    </ligand>
</feature>
<evidence type="ECO:0000256" key="10">
    <source>
        <dbReference type="HAMAP-Rule" id="MF_02019"/>
    </source>
</evidence>
<keyword evidence="6 10" id="KW-0133">Cell shape</keyword>
<dbReference type="InterPro" id="IPR036565">
    <property type="entry name" value="Mur-like_cat_sf"/>
</dbReference>
<evidence type="ECO:0000256" key="9">
    <source>
        <dbReference type="ARBA" id="ARBA00023316"/>
    </source>
</evidence>
<comment type="catalytic activity">
    <reaction evidence="10 11">
        <text>D-alanyl-D-alanine + UDP-N-acetyl-alpha-D-muramoyl-L-alanyl-gamma-D-glutamyl-meso-2,6-diaminopimelate + ATP = UDP-N-acetyl-alpha-D-muramoyl-L-alanyl-gamma-D-glutamyl-meso-2,6-diaminopimeloyl-D-alanyl-D-alanine + ADP + phosphate + H(+)</text>
        <dbReference type="Rhea" id="RHEA:28374"/>
        <dbReference type="ChEBI" id="CHEBI:15378"/>
        <dbReference type="ChEBI" id="CHEBI:30616"/>
        <dbReference type="ChEBI" id="CHEBI:43474"/>
        <dbReference type="ChEBI" id="CHEBI:57822"/>
        <dbReference type="ChEBI" id="CHEBI:61386"/>
        <dbReference type="ChEBI" id="CHEBI:83905"/>
        <dbReference type="ChEBI" id="CHEBI:456216"/>
        <dbReference type="EC" id="6.3.2.10"/>
    </reaction>
</comment>
<dbReference type="EC" id="6.3.2.10" evidence="10 11"/>
<keyword evidence="1 10" id="KW-0963">Cytoplasm</keyword>
<evidence type="ECO:0000256" key="3">
    <source>
        <dbReference type="ARBA" id="ARBA00022618"/>
    </source>
</evidence>
<dbReference type="Pfam" id="PF01225">
    <property type="entry name" value="Mur_ligase"/>
    <property type="match status" value="1"/>
</dbReference>
<comment type="subcellular location">
    <subcellularLocation>
        <location evidence="10 11">Cytoplasm</location>
    </subcellularLocation>
</comment>
<sequence>MKNMTLGNIAEACSGTYHGTEEAKEKTITDITTDSRKAGKGSLFVAIKGEKVDAHRFIPAVFEQGALCVICEQAPEQAAGAYILVESSLQAIKDIAEFYRKQLDMKVVGITGSVGKTSTKEMIASVLSEKYRVLKTLGNFNNELGLPLTVFRLREEDEIAVLEMGISNFGEMHRLSKIARPDICVMTNIGQCHLEFLGDRDGVLRAKSEIFDYIAEDGTVILNGDDDKLATLHDVKGITPVFFGIDSERKIHATNIHSLGLKGIACTVCTGQGDFDVTIPIPGYHMVYNALAGTAVGLSLGMTTEEIRRGIEKLESLNGRFHIIETGEYTVVDDCYNANPVSMKASLNVLHDALGRKVAILGDMGELGENERQLHEEVGVEAGKQDIQLLICVGVLSEYMAKAAKEMNPQMEVVHMDTLEEALEEIPKLLQKEDTVLVKASHFMHFEKIVEVLTSK</sequence>
<dbReference type="Pfam" id="PF02875">
    <property type="entry name" value="Mur_ligase_C"/>
    <property type="match status" value="1"/>
</dbReference>
<comment type="caution">
    <text evidence="15">The sequence shown here is derived from an EMBL/GenBank/DDBJ whole genome shotgun (WGS) entry which is preliminary data.</text>
</comment>
<feature type="domain" description="Mur ligase C-terminal" evidence="13">
    <location>
        <begin position="319"/>
        <end position="441"/>
    </location>
</feature>
<evidence type="ECO:0000256" key="5">
    <source>
        <dbReference type="ARBA" id="ARBA00022840"/>
    </source>
</evidence>